<keyword evidence="14" id="KW-1185">Reference proteome</keyword>
<dbReference type="EMBL" id="FTOR01000007">
    <property type="protein sequence ID" value="SIT27233.1"/>
    <property type="molecule type" value="Genomic_DNA"/>
</dbReference>
<dbReference type="PANTHER" id="PTHR40980:SF4">
    <property type="entry name" value="TONB-DEPENDENT RECEPTOR-LIKE BETA-BARREL DOMAIN-CONTAINING PROTEIN"/>
    <property type="match status" value="1"/>
</dbReference>
<sequence length="924" mass="103254">MKRLSILLLLITAIVFSAHAQKSSVSGKILDKNTGEPLAGSRIILQAPGQRHIEVAGFNGAFVIKNVTNTTYKVDVVFMGYKPYNTEITVNGSVNTLKIEMESVHNDLQTIEVSSRHDKGSANSAILADRKADVVQNSVAARTIELSPDLSVANVTQRVSGVSLERSTNGEGQYAIIRGMDKRYINTFINGVKIPSPDNKNRYVPLDVFPADLLDRLEVVKSLTPKQEGDAIGGAVNMVMKDAPEHLSVKANAAVGIADKFFTQDYTAFKSSPSLTTSPRLTNGDSYQATMNDFPNSAFSRYTKHNPLNSVLGASVGGRVFHDKLGIIVAGSYQNNYRNVNGYFFKSETDGNNGDAKVTDIQDRFYSIQQARSGLHTKLDYKINNNHKIRLYGAYMNLIKNEYRFSSDTNLILGRKEIGTGRISNNYRTYRDDQKIFNFTLSGSHKLTQRLEADWSAVYSKATDNRPDIANLNTNTSSLRDETTGNIYSTPVNFDLNSTRTFQHNSDQDKSGYLNLTYASTIGNAHVDWSTGGMYRSKDRKSDYDKYNLQFDPSNQIYDGDINHNTMVVNNTTGSYNDALNYSAKEKVGAAYGMVKISLKQLELVGGARYEHTSLSWSSNVPKSVDGKTGNIQYYDVLPSAMLKYGITNNQVVRLSYYSAISRPNFFEVIPHTDGNPDGDYPERGNSSLKRTTANNYDLRYEYYIGSGSQMLAGVFYKDINNPIEFSLQTLGNILYYIPSNFGRAKNYGFEFDVTHYLRQWGVRANYTYTHSAITTTKIQNYTTSTGTGTLPVNQTRPLQGQSAHVANVSLLFKDDNKLGLNAQLALGYTSKRINTVSQFLNNDIWQKAFTQLDFSLEKRVAKRWFVYTKINNILNTPYQLELQQPYTASGVTSSVPHQELGKKTQIRKDTYGANYLLGVRFKL</sequence>
<dbReference type="Gene3D" id="2.40.170.20">
    <property type="entry name" value="TonB-dependent receptor, beta-barrel domain"/>
    <property type="match status" value="1"/>
</dbReference>
<dbReference type="Gene3D" id="2.60.40.1120">
    <property type="entry name" value="Carboxypeptidase-like, regulatory domain"/>
    <property type="match status" value="1"/>
</dbReference>
<organism evidence="13 14">
    <name type="scientific">Filimonas lacunae</name>
    <dbReference type="NCBI Taxonomy" id="477680"/>
    <lineage>
        <taxon>Bacteria</taxon>
        <taxon>Pseudomonadati</taxon>
        <taxon>Bacteroidota</taxon>
        <taxon>Chitinophagia</taxon>
        <taxon>Chitinophagales</taxon>
        <taxon>Chitinophagaceae</taxon>
        <taxon>Filimonas</taxon>
    </lineage>
</organism>
<evidence type="ECO:0000256" key="7">
    <source>
        <dbReference type="ARBA" id="ARBA00023237"/>
    </source>
</evidence>
<keyword evidence="6 8" id="KW-0472">Membrane</keyword>
<evidence type="ECO:0000313" key="13">
    <source>
        <dbReference type="EMBL" id="SIT27233.1"/>
    </source>
</evidence>
<dbReference type="Pfam" id="PF07715">
    <property type="entry name" value="Plug"/>
    <property type="match status" value="1"/>
</dbReference>
<evidence type="ECO:0000259" key="12">
    <source>
        <dbReference type="Pfam" id="PF07715"/>
    </source>
</evidence>
<dbReference type="Gene3D" id="2.170.130.10">
    <property type="entry name" value="TonB-dependent receptor, plug domain"/>
    <property type="match status" value="1"/>
</dbReference>
<evidence type="ECO:0000313" key="14">
    <source>
        <dbReference type="Proteomes" id="UP000186917"/>
    </source>
</evidence>
<name>A0A173MFZ6_9BACT</name>
<dbReference type="Pfam" id="PF13715">
    <property type="entry name" value="CarbopepD_reg_2"/>
    <property type="match status" value="1"/>
</dbReference>
<protein>
    <submittedName>
        <fullName evidence="13">TonB-dependent receptor</fullName>
    </submittedName>
</protein>
<comment type="similarity">
    <text evidence="8 9">Belongs to the TonB-dependent receptor family.</text>
</comment>
<keyword evidence="10" id="KW-0732">Signal</keyword>
<gene>
    <name evidence="13" type="ORF">SAMN05421788_107179</name>
</gene>
<evidence type="ECO:0000256" key="5">
    <source>
        <dbReference type="ARBA" id="ARBA00023077"/>
    </source>
</evidence>
<dbReference type="KEGG" id="fln:FLA_2534"/>
<evidence type="ECO:0000256" key="4">
    <source>
        <dbReference type="ARBA" id="ARBA00022692"/>
    </source>
</evidence>
<dbReference type="PANTHER" id="PTHR40980">
    <property type="entry name" value="PLUG DOMAIN-CONTAINING PROTEIN"/>
    <property type="match status" value="1"/>
</dbReference>
<feature type="chain" id="PRO_5030022892" evidence="10">
    <location>
        <begin position="21"/>
        <end position="924"/>
    </location>
</feature>
<evidence type="ECO:0000256" key="6">
    <source>
        <dbReference type="ARBA" id="ARBA00023136"/>
    </source>
</evidence>
<keyword evidence="4 8" id="KW-0812">Transmembrane</keyword>
<dbReference type="InterPro" id="IPR036942">
    <property type="entry name" value="Beta-barrel_TonB_sf"/>
</dbReference>
<reference evidence="14" key="1">
    <citation type="submission" date="2017-01" db="EMBL/GenBank/DDBJ databases">
        <authorList>
            <person name="Varghese N."/>
            <person name="Submissions S."/>
        </authorList>
    </citation>
    <scope>NUCLEOTIDE SEQUENCE [LARGE SCALE GENOMIC DNA]</scope>
    <source>
        <strain evidence="14">DSM 21054</strain>
    </source>
</reference>
<dbReference type="InterPro" id="IPR000531">
    <property type="entry name" value="Beta-barrel_TonB"/>
</dbReference>
<comment type="subcellular location">
    <subcellularLocation>
        <location evidence="1 8">Cell outer membrane</location>
        <topology evidence="1 8">Multi-pass membrane protein</topology>
    </subcellularLocation>
</comment>
<accession>A0A173MFZ6</accession>
<dbReference type="OrthoDB" id="8727862at2"/>
<dbReference type="STRING" id="477680.SAMN05421788_107179"/>
<keyword evidence="3 8" id="KW-1134">Transmembrane beta strand</keyword>
<dbReference type="InterPro" id="IPR012910">
    <property type="entry name" value="Plug_dom"/>
</dbReference>
<keyword evidence="7 8" id="KW-0998">Cell outer membrane</keyword>
<proteinExistence type="inferred from homology"/>
<keyword evidence="2 8" id="KW-0813">Transport</keyword>
<dbReference type="PROSITE" id="PS52016">
    <property type="entry name" value="TONB_DEPENDENT_REC_3"/>
    <property type="match status" value="1"/>
</dbReference>
<feature type="domain" description="TonB-dependent receptor-like beta-barrel" evidence="11">
    <location>
        <begin position="417"/>
        <end position="874"/>
    </location>
</feature>
<dbReference type="InterPro" id="IPR037066">
    <property type="entry name" value="Plug_dom_sf"/>
</dbReference>
<dbReference type="InterPro" id="IPR008969">
    <property type="entry name" value="CarboxyPept-like_regulatory"/>
</dbReference>
<evidence type="ECO:0000256" key="1">
    <source>
        <dbReference type="ARBA" id="ARBA00004571"/>
    </source>
</evidence>
<dbReference type="SUPFAM" id="SSF56935">
    <property type="entry name" value="Porins"/>
    <property type="match status" value="1"/>
</dbReference>
<feature type="domain" description="TonB-dependent receptor plug" evidence="12">
    <location>
        <begin position="135"/>
        <end position="235"/>
    </location>
</feature>
<dbReference type="InterPro" id="IPR039426">
    <property type="entry name" value="TonB-dep_rcpt-like"/>
</dbReference>
<dbReference type="SUPFAM" id="SSF49464">
    <property type="entry name" value="Carboxypeptidase regulatory domain-like"/>
    <property type="match status" value="1"/>
</dbReference>
<dbReference type="RefSeq" id="WP_076380770.1">
    <property type="nucleotide sequence ID" value="NZ_AP017422.1"/>
</dbReference>
<feature type="signal peptide" evidence="10">
    <location>
        <begin position="1"/>
        <end position="20"/>
    </location>
</feature>
<evidence type="ECO:0000256" key="10">
    <source>
        <dbReference type="SAM" id="SignalP"/>
    </source>
</evidence>
<evidence type="ECO:0000256" key="9">
    <source>
        <dbReference type="RuleBase" id="RU003357"/>
    </source>
</evidence>
<keyword evidence="5 9" id="KW-0798">TonB box</keyword>
<dbReference type="Pfam" id="PF00593">
    <property type="entry name" value="TonB_dep_Rec_b-barrel"/>
    <property type="match status" value="1"/>
</dbReference>
<evidence type="ECO:0000256" key="8">
    <source>
        <dbReference type="PROSITE-ProRule" id="PRU01360"/>
    </source>
</evidence>
<keyword evidence="13" id="KW-0675">Receptor</keyword>
<evidence type="ECO:0000256" key="3">
    <source>
        <dbReference type="ARBA" id="ARBA00022452"/>
    </source>
</evidence>
<dbReference type="AlphaFoldDB" id="A0A173MFZ6"/>
<dbReference type="GO" id="GO:0009279">
    <property type="term" value="C:cell outer membrane"/>
    <property type="evidence" value="ECO:0007669"/>
    <property type="project" value="UniProtKB-SubCell"/>
</dbReference>
<dbReference type="Proteomes" id="UP000186917">
    <property type="component" value="Unassembled WGS sequence"/>
</dbReference>
<evidence type="ECO:0000259" key="11">
    <source>
        <dbReference type="Pfam" id="PF00593"/>
    </source>
</evidence>
<evidence type="ECO:0000256" key="2">
    <source>
        <dbReference type="ARBA" id="ARBA00022448"/>
    </source>
</evidence>